<evidence type="ECO:0008006" key="4">
    <source>
        <dbReference type="Google" id="ProtNLM"/>
    </source>
</evidence>
<dbReference type="PANTHER" id="PTHR35218">
    <property type="entry name" value="RNASE H DOMAIN-CONTAINING PROTEIN"/>
    <property type="match status" value="1"/>
</dbReference>
<accession>A0A1R3I3C0</accession>
<organism evidence="2 3">
    <name type="scientific">Corchorus olitorius</name>
    <dbReference type="NCBI Taxonomy" id="93759"/>
    <lineage>
        <taxon>Eukaryota</taxon>
        <taxon>Viridiplantae</taxon>
        <taxon>Streptophyta</taxon>
        <taxon>Embryophyta</taxon>
        <taxon>Tracheophyta</taxon>
        <taxon>Spermatophyta</taxon>
        <taxon>Magnoliopsida</taxon>
        <taxon>eudicotyledons</taxon>
        <taxon>Gunneridae</taxon>
        <taxon>Pentapetalae</taxon>
        <taxon>rosids</taxon>
        <taxon>malvids</taxon>
        <taxon>Malvales</taxon>
        <taxon>Malvaceae</taxon>
        <taxon>Grewioideae</taxon>
        <taxon>Apeibeae</taxon>
        <taxon>Corchorus</taxon>
    </lineage>
</organism>
<dbReference type="InterPro" id="IPR036691">
    <property type="entry name" value="Endo/exonu/phosph_ase_sf"/>
</dbReference>
<dbReference type="AlphaFoldDB" id="A0A1R3I3C0"/>
<feature type="compositionally biased region" description="Polar residues" evidence="1">
    <location>
        <begin position="94"/>
        <end position="104"/>
    </location>
</feature>
<reference evidence="3" key="1">
    <citation type="submission" date="2013-09" db="EMBL/GenBank/DDBJ databases">
        <title>Corchorus olitorius genome sequencing.</title>
        <authorList>
            <person name="Alam M."/>
            <person name="Haque M.S."/>
            <person name="Islam M.S."/>
            <person name="Emdad E.M."/>
            <person name="Islam M.M."/>
            <person name="Ahmed B."/>
            <person name="Halim A."/>
            <person name="Hossen Q.M.M."/>
            <person name="Hossain M.Z."/>
            <person name="Ahmed R."/>
            <person name="Khan M.M."/>
            <person name="Islam R."/>
            <person name="Rashid M.M."/>
            <person name="Khan S.A."/>
            <person name="Rahman M.S."/>
            <person name="Alam M."/>
            <person name="Yahiya A.S."/>
            <person name="Khan M.S."/>
            <person name="Azam M.S."/>
            <person name="Haque T."/>
            <person name="Lashkar M.Z.H."/>
            <person name="Akhand A.I."/>
            <person name="Morshed G."/>
            <person name="Roy S."/>
            <person name="Uddin K.S."/>
            <person name="Rabeya T."/>
            <person name="Hossain A.S."/>
            <person name="Chowdhury A."/>
            <person name="Snigdha A.R."/>
            <person name="Mortoza M.S."/>
            <person name="Matin S.A."/>
            <person name="Hoque S.M.E."/>
            <person name="Islam M.K."/>
            <person name="Roy D.K."/>
            <person name="Haider R."/>
            <person name="Moosa M.M."/>
            <person name="Elias S.M."/>
            <person name="Hasan A.M."/>
            <person name="Jahan S."/>
            <person name="Shafiuddin M."/>
            <person name="Mahmood N."/>
            <person name="Shommy N.S."/>
        </authorList>
    </citation>
    <scope>NUCLEOTIDE SEQUENCE [LARGE SCALE GENOMIC DNA]</scope>
    <source>
        <strain evidence="3">cv. O-4</strain>
    </source>
</reference>
<evidence type="ECO:0000313" key="3">
    <source>
        <dbReference type="Proteomes" id="UP000187203"/>
    </source>
</evidence>
<keyword evidence="3" id="KW-1185">Reference proteome</keyword>
<sequence>MDIISTRAIEPERVYTFETFHTESDHSYERQLEKSVKETALAASIEMVWRRTVEERQEERLDHLQMSAQMRGLSVSHQSPHFDFNPDQTHLKNQRTCSSFSQPRGRTKEIKFNSDHKSWLKVPPPPQSQEEALKRQKKQQSFPMMTILVWNYRGVRNPEFLRDARDLIRFHNPDTLIVTETKARISEAQQVVGRLPFDRWLDAETIGYKGGIWMLWHSQTIEVEEVGKTE</sequence>
<evidence type="ECO:0000256" key="1">
    <source>
        <dbReference type="SAM" id="MobiDB-lite"/>
    </source>
</evidence>
<evidence type="ECO:0000313" key="2">
    <source>
        <dbReference type="EMBL" id="OMO77087.1"/>
    </source>
</evidence>
<dbReference type="OrthoDB" id="1303852at2759"/>
<dbReference type="EMBL" id="AWUE01019006">
    <property type="protein sequence ID" value="OMO77087.1"/>
    <property type="molecule type" value="Genomic_DNA"/>
</dbReference>
<protein>
    <recommendedName>
        <fullName evidence="4">Endonuclease/exonuclease/phosphatase</fullName>
    </recommendedName>
</protein>
<feature type="region of interest" description="Disordered" evidence="1">
    <location>
        <begin position="85"/>
        <end position="138"/>
    </location>
</feature>
<name>A0A1R3I3C0_9ROSI</name>
<dbReference type="PANTHER" id="PTHR35218:SF9">
    <property type="entry name" value="ENDONUCLEASE_EXONUCLEASE_PHOSPHATASE DOMAIN-CONTAINING PROTEIN"/>
    <property type="match status" value="1"/>
</dbReference>
<dbReference type="SUPFAM" id="SSF56219">
    <property type="entry name" value="DNase I-like"/>
    <property type="match status" value="1"/>
</dbReference>
<proteinExistence type="predicted"/>
<gene>
    <name evidence="2" type="ORF">COLO4_25350</name>
</gene>
<feature type="compositionally biased region" description="Basic and acidic residues" evidence="1">
    <location>
        <begin position="106"/>
        <end position="118"/>
    </location>
</feature>
<dbReference type="Proteomes" id="UP000187203">
    <property type="component" value="Unassembled WGS sequence"/>
</dbReference>
<comment type="caution">
    <text evidence="2">The sequence shown here is derived from an EMBL/GenBank/DDBJ whole genome shotgun (WGS) entry which is preliminary data.</text>
</comment>
<dbReference type="Gene3D" id="3.60.10.10">
    <property type="entry name" value="Endonuclease/exonuclease/phosphatase"/>
    <property type="match status" value="1"/>
</dbReference>